<dbReference type="RefSeq" id="WP_378154458.1">
    <property type="nucleotide sequence ID" value="NZ_JBHSEC010000014.1"/>
</dbReference>
<dbReference type="PANTHER" id="PTHR46797:SF1">
    <property type="entry name" value="METHYLPHOSPHONATE SYNTHASE"/>
    <property type="match status" value="1"/>
</dbReference>
<feature type="domain" description="HTH cro/C1-type" evidence="2">
    <location>
        <begin position="11"/>
        <end position="65"/>
    </location>
</feature>
<dbReference type="InterPro" id="IPR011990">
    <property type="entry name" value="TPR-like_helical_dom_sf"/>
</dbReference>
<dbReference type="SUPFAM" id="SSF47413">
    <property type="entry name" value="lambda repressor-like DNA-binding domains"/>
    <property type="match status" value="1"/>
</dbReference>
<evidence type="ECO:0000256" key="1">
    <source>
        <dbReference type="ARBA" id="ARBA00023125"/>
    </source>
</evidence>
<dbReference type="PROSITE" id="PS50943">
    <property type="entry name" value="HTH_CROC1"/>
    <property type="match status" value="1"/>
</dbReference>
<dbReference type="EMBL" id="JBHSEC010000014">
    <property type="protein sequence ID" value="MFC4410527.1"/>
    <property type="molecule type" value="Genomic_DNA"/>
</dbReference>
<dbReference type="InterPro" id="IPR001387">
    <property type="entry name" value="Cro/C1-type_HTH"/>
</dbReference>
<proteinExistence type="predicted"/>
<dbReference type="Proteomes" id="UP001595817">
    <property type="component" value="Unassembled WGS sequence"/>
</dbReference>
<organism evidence="3 4">
    <name type="scientific">Chungangia koreensis</name>
    <dbReference type="NCBI Taxonomy" id="752657"/>
    <lineage>
        <taxon>Bacteria</taxon>
        <taxon>Bacillati</taxon>
        <taxon>Bacillota</taxon>
        <taxon>Bacilli</taxon>
        <taxon>Lactobacillales</taxon>
        <taxon>Chungangia</taxon>
    </lineage>
</organism>
<keyword evidence="1" id="KW-0238">DNA-binding</keyword>
<gene>
    <name evidence="3" type="ORF">ACFOZY_08830</name>
</gene>
<dbReference type="SMART" id="SM00530">
    <property type="entry name" value="HTH_XRE"/>
    <property type="match status" value="1"/>
</dbReference>
<dbReference type="PANTHER" id="PTHR46797">
    <property type="entry name" value="HTH-TYPE TRANSCRIPTIONAL REGULATOR"/>
    <property type="match status" value="1"/>
</dbReference>
<dbReference type="Gene3D" id="1.25.40.10">
    <property type="entry name" value="Tetratricopeptide repeat domain"/>
    <property type="match status" value="1"/>
</dbReference>
<dbReference type="CDD" id="cd00093">
    <property type="entry name" value="HTH_XRE"/>
    <property type="match status" value="1"/>
</dbReference>
<reference evidence="4" key="1">
    <citation type="journal article" date="2019" name="Int. J. Syst. Evol. Microbiol.">
        <title>The Global Catalogue of Microorganisms (GCM) 10K type strain sequencing project: providing services to taxonomists for standard genome sequencing and annotation.</title>
        <authorList>
            <consortium name="The Broad Institute Genomics Platform"/>
            <consortium name="The Broad Institute Genome Sequencing Center for Infectious Disease"/>
            <person name="Wu L."/>
            <person name="Ma J."/>
        </authorList>
    </citation>
    <scope>NUCLEOTIDE SEQUENCE [LARGE SCALE GENOMIC DNA]</scope>
    <source>
        <strain evidence="4">CCUG 59778</strain>
    </source>
</reference>
<dbReference type="InterPro" id="IPR010982">
    <property type="entry name" value="Lambda_DNA-bd_dom_sf"/>
</dbReference>
<evidence type="ECO:0000259" key="2">
    <source>
        <dbReference type="PROSITE" id="PS50943"/>
    </source>
</evidence>
<keyword evidence="4" id="KW-1185">Reference proteome</keyword>
<dbReference type="Pfam" id="PF12844">
    <property type="entry name" value="HTH_19"/>
    <property type="match status" value="1"/>
</dbReference>
<evidence type="ECO:0000313" key="4">
    <source>
        <dbReference type="Proteomes" id="UP001595817"/>
    </source>
</evidence>
<protein>
    <submittedName>
        <fullName evidence="3">Helix-turn-helix domain-containing protein</fullName>
    </submittedName>
</protein>
<accession>A0ABV8X8A1</accession>
<sequence length="410" mass="48460">MCTIENLGERIRKLRKQKNLTLEGLAGDQLTKGMLSLIENGKANPSMESLNYIARQLDVETIDLLSEFSTSDLRELLEQVEEQFKVEFENLKDEYDQIIELVKPYADKIPLSYESARLLELYSRCLFHKKNNNWRKYYDESINRYEKLNLINQRAKMITFYAMTKFTEHQYADALRIIQTERQRLEHQNGVLDAMTRLDYNYYESILCFAVGETEKAVEVMNEAIKYSKEHRIFYRTDDLYRLAAFEAMMAGHNANMEYYLKKLAQYAAFADHKMTEAFVDLMKAHYYNTYAKDYEAALSFIDHYFKEPGKDISFFYPEMGKSLYGMGQYEQALKWLEDYKIPDYIHHPYDLSMLYTTDSYKALCFLNLGHDEEALKFAKLAVDNVSTMPHSPYKDFINDTYGYIKDQIK</sequence>
<evidence type="ECO:0000313" key="3">
    <source>
        <dbReference type="EMBL" id="MFC4410527.1"/>
    </source>
</evidence>
<name>A0ABV8X8A1_9LACT</name>
<comment type="caution">
    <text evidence="3">The sequence shown here is derived from an EMBL/GenBank/DDBJ whole genome shotgun (WGS) entry which is preliminary data.</text>
</comment>
<dbReference type="InterPro" id="IPR050807">
    <property type="entry name" value="TransReg_Diox_bact_type"/>
</dbReference>